<reference evidence="2" key="1">
    <citation type="submission" date="2022-08" db="EMBL/GenBank/DDBJ databases">
        <authorList>
            <person name="Marques A."/>
        </authorList>
    </citation>
    <scope>NUCLEOTIDE SEQUENCE</scope>
    <source>
        <strain evidence="2">RhyPub2mFocal</strain>
        <tissue evidence="2">Leaves</tissue>
    </source>
</reference>
<name>A0AAV8DAC1_9POAL</name>
<dbReference type="Gene3D" id="3.80.10.10">
    <property type="entry name" value="Ribonuclease Inhibitor"/>
    <property type="match status" value="1"/>
</dbReference>
<dbReference type="SUPFAM" id="SSF81383">
    <property type="entry name" value="F-box domain"/>
    <property type="match status" value="1"/>
</dbReference>
<dbReference type="InterPro" id="IPR053781">
    <property type="entry name" value="F-box_AtFBL13-like"/>
</dbReference>
<dbReference type="AlphaFoldDB" id="A0AAV8DAC1"/>
<proteinExistence type="predicted"/>
<comment type="caution">
    <text evidence="2">The sequence shown here is derived from an EMBL/GenBank/DDBJ whole genome shotgun (WGS) entry which is preliminary data.</text>
</comment>
<dbReference type="PANTHER" id="PTHR31900:SF30">
    <property type="entry name" value="SUPERFAMILY PROTEIN, PUTATIVE-RELATED"/>
    <property type="match status" value="1"/>
</dbReference>
<accession>A0AAV8DAC1</accession>
<evidence type="ECO:0000313" key="3">
    <source>
        <dbReference type="Proteomes" id="UP001140206"/>
    </source>
</evidence>
<gene>
    <name evidence="2" type="ORF">LUZ62_074184</name>
</gene>
<dbReference type="CDD" id="cd22160">
    <property type="entry name" value="F-box_AtFBL13-like"/>
    <property type="match status" value="1"/>
</dbReference>
<dbReference type="Proteomes" id="UP001140206">
    <property type="component" value="Chromosome 4"/>
</dbReference>
<dbReference type="PANTHER" id="PTHR31900">
    <property type="entry name" value="F-BOX/RNI SUPERFAMILY PROTEIN-RELATED"/>
    <property type="match status" value="1"/>
</dbReference>
<dbReference type="Gene3D" id="1.20.1280.50">
    <property type="match status" value="1"/>
</dbReference>
<dbReference type="Pfam" id="PF23622">
    <property type="entry name" value="LRR_At1g61320_AtMIF1"/>
    <property type="match status" value="1"/>
</dbReference>
<dbReference type="InterPro" id="IPR036047">
    <property type="entry name" value="F-box-like_dom_sf"/>
</dbReference>
<evidence type="ECO:0000313" key="2">
    <source>
        <dbReference type="EMBL" id="KAJ4763809.1"/>
    </source>
</evidence>
<dbReference type="InterPro" id="IPR050232">
    <property type="entry name" value="FBL13/AtMIF1-like"/>
</dbReference>
<sequence length="454" mass="52552">MEENSNQSDLISRLSDSILIHILSFLPSNLSGRTCILSRRWRHLWEYVPELKLYECADAHIFSFLTHRKSSKLKTFHVSMRHSCPSTQYAIDRALCYCSTQGVEELYLSIPSDSYRNNLRLRGKTLSCWGTSLRVLQLHSCFVSCPNRINLPKIEVLCLSNVWMECGAFHNIITGCPFVESFEISYCAQVSLLRFDLPNLKRLVLNWCNNLEHIHVSVPNLKYFKHHGPVQSLKTFQMEVENLKEAQYTLCGYYWERNKSHVQGSQHLFQAAAQAEHLEVDCYGAQDTFDIFNMNLTYTNVKCLTLKVVTLELLPEIPAIIGQLHGLKNLELSLYFDPPCTPELRKNHYLTSGTPEENELCMQLKDTKSRIDCLRYSLGRIDIQHFEARKTQIEFIKLLLQNAPVLDVICFTDSYGGIARLLKSRQIFTSCAANKNTKFLYQNNFYRHSNVHSW</sequence>
<organism evidence="2 3">
    <name type="scientific">Rhynchospora pubera</name>
    <dbReference type="NCBI Taxonomy" id="906938"/>
    <lineage>
        <taxon>Eukaryota</taxon>
        <taxon>Viridiplantae</taxon>
        <taxon>Streptophyta</taxon>
        <taxon>Embryophyta</taxon>
        <taxon>Tracheophyta</taxon>
        <taxon>Spermatophyta</taxon>
        <taxon>Magnoliopsida</taxon>
        <taxon>Liliopsida</taxon>
        <taxon>Poales</taxon>
        <taxon>Cyperaceae</taxon>
        <taxon>Cyperoideae</taxon>
        <taxon>Rhynchosporeae</taxon>
        <taxon>Rhynchospora</taxon>
    </lineage>
</organism>
<keyword evidence="3" id="KW-1185">Reference proteome</keyword>
<evidence type="ECO:0000259" key="1">
    <source>
        <dbReference type="Pfam" id="PF23622"/>
    </source>
</evidence>
<protein>
    <submittedName>
        <fullName evidence="2">F-box/RNI-like superfamily protein</fullName>
    </submittedName>
</protein>
<dbReference type="EMBL" id="JAMFTS010000004">
    <property type="protein sequence ID" value="KAJ4763809.1"/>
    <property type="molecule type" value="Genomic_DNA"/>
</dbReference>
<feature type="domain" description="At1g61320/AtMIF1 LRR" evidence="1">
    <location>
        <begin position="65"/>
        <end position="421"/>
    </location>
</feature>
<dbReference type="InterPro" id="IPR055357">
    <property type="entry name" value="LRR_At1g61320_AtMIF1"/>
</dbReference>
<dbReference type="InterPro" id="IPR032675">
    <property type="entry name" value="LRR_dom_sf"/>
</dbReference>
<dbReference type="SUPFAM" id="SSF52058">
    <property type="entry name" value="L domain-like"/>
    <property type="match status" value="1"/>
</dbReference>